<feature type="domain" description="4'-phosphopantetheinyl transferase" evidence="9">
    <location>
        <begin position="4"/>
        <end position="118"/>
    </location>
</feature>
<accession>A0A1G6Q1C4</accession>
<dbReference type="EMBL" id="FNEH01000018">
    <property type="protein sequence ID" value="SDI87819.1"/>
    <property type="molecule type" value="Genomic_DNA"/>
</dbReference>
<dbReference type="GO" id="GO:0000287">
    <property type="term" value="F:magnesium ion binding"/>
    <property type="evidence" value="ECO:0007669"/>
    <property type="project" value="UniProtKB-UniRule"/>
</dbReference>
<dbReference type="InterPro" id="IPR008278">
    <property type="entry name" value="4-PPantetheinyl_Trfase_dom"/>
</dbReference>
<dbReference type="Proteomes" id="UP000198945">
    <property type="component" value="Unassembled WGS sequence"/>
</dbReference>
<evidence type="ECO:0000256" key="2">
    <source>
        <dbReference type="ARBA" id="ARBA00022679"/>
    </source>
</evidence>
<evidence type="ECO:0000256" key="1">
    <source>
        <dbReference type="ARBA" id="ARBA00022516"/>
    </source>
</evidence>
<dbReference type="Proteomes" id="UP000295758">
    <property type="component" value="Unassembled WGS sequence"/>
</dbReference>
<reference evidence="14 17" key="4">
    <citation type="submission" date="2019-03" db="EMBL/GenBank/DDBJ databases">
        <title>Subsurface microbial communities from deep shales in Ohio and West Virginia, USA.</title>
        <authorList>
            <person name="Wrighton K."/>
        </authorList>
    </citation>
    <scope>NUCLEOTIDE SEQUENCE [LARGE SCALE GENOMIC DNA]</scope>
    <source>
        <strain evidence="14 17">DSMZ 11287</strain>
        <strain evidence="10 16">MSL28</strain>
    </source>
</reference>
<sequence>MIIGIGVDIVQNNRIKELINKYGDRFLEKIYTAKEIEYCQSKNSFVASFAARFAAKEAVLKALGTGMRNNNWHEIEILNNELGKPEVLLNNKTASRAEKIKVSSIFISISHEKEYSIAQIIMEGEN</sequence>
<organism evidence="11 19">
    <name type="scientific">Halanaerobium congolense</name>
    <dbReference type="NCBI Taxonomy" id="54121"/>
    <lineage>
        <taxon>Bacteria</taxon>
        <taxon>Bacillati</taxon>
        <taxon>Bacillota</taxon>
        <taxon>Clostridia</taxon>
        <taxon>Halanaerobiales</taxon>
        <taxon>Halanaerobiaceae</taxon>
        <taxon>Halanaerobium</taxon>
    </lineage>
</organism>
<keyword evidence="7 8" id="KW-0275">Fatty acid biosynthesis</keyword>
<evidence type="ECO:0000313" key="16">
    <source>
        <dbReference type="Proteomes" id="UP000247389"/>
    </source>
</evidence>
<dbReference type="NCBIfam" id="TIGR00556">
    <property type="entry name" value="pantethn_trn"/>
    <property type="match status" value="1"/>
</dbReference>
<evidence type="ECO:0000313" key="19">
    <source>
        <dbReference type="Proteomes" id="UP000324896"/>
    </source>
</evidence>
<dbReference type="Proteomes" id="UP000247389">
    <property type="component" value="Unassembled WGS sequence"/>
</dbReference>
<keyword evidence="2 8" id="KW-0808">Transferase</keyword>
<evidence type="ECO:0000313" key="13">
    <source>
        <dbReference type="EMBL" id="TDS31605.1"/>
    </source>
</evidence>
<evidence type="ECO:0000256" key="5">
    <source>
        <dbReference type="ARBA" id="ARBA00022842"/>
    </source>
</evidence>
<evidence type="ECO:0000259" key="9">
    <source>
        <dbReference type="Pfam" id="PF01648"/>
    </source>
</evidence>
<dbReference type="AlphaFoldDB" id="A0A1G6Q1C4"/>
<dbReference type="GeneID" id="57013699"/>
<dbReference type="EMBL" id="SOAA01000010">
    <property type="protein sequence ID" value="TDS31605.1"/>
    <property type="molecule type" value="Genomic_DNA"/>
</dbReference>
<evidence type="ECO:0000313" key="15">
    <source>
        <dbReference type="Proteomes" id="UP000198945"/>
    </source>
</evidence>
<dbReference type="GO" id="GO:0005737">
    <property type="term" value="C:cytoplasm"/>
    <property type="evidence" value="ECO:0007669"/>
    <property type="project" value="UniProtKB-SubCell"/>
</dbReference>
<dbReference type="SUPFAM" id="SSF56214">
    <property type="entry name" value="4'-phosphopantetheinyl transferase"/>
    <property type="match status" value="1"/>
</dbReference>
<dbReference type="Gene3D" id="3.90.470.20">
    <property type="entry name" value="4'-phosphopantetheinyl transferase domain"/>
    <property type="match status" value="1"/>
</dbReference>
<comment type="subcellular location">
    <subcellularLocation>
        <location evidence="8">Cytoplasm</location>
    </subcellularLocation>
</comment>
<dbReference type="InterPro" id="IPR002582">
    <property type="entry name" value="ACPS"/>
</dbReference>
<evidence type="ECO:0000256" key="3">
    <source>
        <dbReference type="ARBA" id="ARBA00022723"/>
    </source>
</evidence>
<evidence type="ECO:0000313" key="11">
    <source>
        <dbReference type="EMBL" id="SDC86262.1"/>
    </source>
</evidence>
<evidence type="ECO:0000256" key="6">
    <source>
        <dbReference type="ARBA" id="ARBA00023098"/>
    </source>
</evidence>
<comment type="cofactor">
    <cofactor evidence="8">
        <name>Mg(2+)</name>
        <dbReference type="ChEBI" id="CHEBI:18420"/>
    </cofactor>
</comment>
<dbReference type="STRING" id="54121.SAMN04515653_10146"/>
<gene>
    <name evidence="8" type="primary">acpS</name>
    <name evidence="13" type="ORF">BY453_1105</name>
    <name evidence="14" type="ORF">C7954_13620</name>
    <name evidence="10" type="ORF">C8C78_1215</name>
    <name evidence="11" type="ORF">SAMN04488597_11638</name>
    <name evidence="12" type="ORF">SAMN04515654_11822</name>
</gene>
<evidence type="ECO:0000256" key="8">
    <source>
        <dbReference type="HAMAP-Rule" id="MF_00101"/>
    </source>
</evidence>
<comment type="catalytic activity">
    <reaction evidence="8">
        <text>apo-[ACP] + CoA = holo-[ACP] + adenosine 3',5'-bisphosphate + H(+)</text>
        <dbReference type="Rhea" id="RHEA:12068"/>
        <dbReference type="Rhea" id="RHEA-COMP:9685"/>
        <dbReference type="Rhea" id="RHEA-COMP:9690"/>
        <dbReference type="ChEBI" id="CHEBI:15378"/>
        <dbReference type="ChEBI" id="CHEBI:29999"/>
        <dbReference type="ChEBI" id="CHEBI:57287"/>
        <dbReference type="ChEBI" id="CHEBI:58343"/>
        <dbReference type="ChEBI" id="CHEBI:64479"/>
        <dbReference type="EC" id="2.7.8.7"/>
    </reaction>
</comment>
<reference evidence="11 19" key="1">
    <citation type="submission" date="2016-10" db="EMBL/GenBank/DDBJ databases">
        <authorList>
            <person name="Varghese N."/>
            <person name="Submissions S."/>
        </authorList>
    </citation>
    <scope>NUCLEOTIDE SEQUENCE [LARGE SCALE GENOMIC DNA]</scope>
    <source>
        <strain evidence="11 19">WG10</strain>
    </source>
</reference>
<name>A0A1G6Q1C4_9FIRM</name>
<evidence type="ECO:0000313" key="12">
    <source>
        <dbReference type="EMBL" id="SDI87819.1"/>
    </source>
</evidence>
<evidence type="ECO:0000313" key="10">
    <source>
        <dbReference type="EMBL" id="PXV63879.1"/>
    </source>
</evidence>
<dbReference type="HAMAP" id="MF_00101">
    <property type="entry name" value="AcpS"/>
    <property type="match status" value="1"/>
</dbReference>
<evidence type="ECO:0000313" key="17">
    <source>
        <dbReference type="Proteomes" id="UP000295472"/>
    </source>
</evidence>
<keyword evidence="4 8" id="KW-0276">Fatty acid metabolism</keyword>
<evidence type="ECO:0000256" key="7">
    <source>
        <dbReference type="ARBA" id="ARBA00023160"/>
    </source>
</evidence>
<dbReference type="EMBL" id="SOEF01000036">
    <property type="protein sequence ID" value="TDX38410.1"/>
    <property type="molecule type" value="Genomic_DNA"/>
</dbReference>
<evidence type="ECO:0000313" key="14">
    <source>
        <dbReference type="EMBL" id="TDX38410.1"/>
    </source>
</evidence>
<feature type="binding site" evidence="8">
    <location>
        <position position="57"/>
    </location>
    <ligand>
        <name>Mg(2+)</name>
        <dbReference type="ChEBI" id="CHEBI:18420"/>
    </ligand>
</feature>
<dbReference type="GO" id="GO:0008897">
    <property type="term" value="F:holo-[acyl-carrier-protein] synthase activity"/>
    <property type="evidence" value="ECO:0007669"/>
    <property type="project" value="UniProtKB-UniRule"/>
</dbReference>
<keyword evidence="6 8" id="KW-0443">Lipid metabolism</keyword>
<protein>
    <recommendedName>
        <fullName evidence="8">Holo-[acyl-carrier-protein] synthase</fullName>
        <shortName evidence="8">Holo-ACP synthase</shortName>
        <ecNumber evidence="8">2.7.8.7</ecNumber>
    </recommendedName>
    <alternativeName>
        <fullName evidence="8">4'-phosphopantetheinyl transferase AcpS</fullName>
    </alternativeName>
</protein>
<keyword evidence="1 8" id="KW-0444">Lipid biosynthesis</keyword>
<dbReference type="RefSeq" id="WP_073156796.1">
    <property type="nucleotide sequence ID" value="NZ_FMYT01000016.1"/>
</dbReference>
<dbReference type="NCBIfam" id="TIGR00516">
    <property type="entry name" value="acpS"/>
    <property type="match status" value="1"/>
</dbReference>
<dbReference type="Proteomes" id="UP000324896">
    <property type="component" value="Unassembled WGS sequence"/>
</dbReference>
<keyword evidence="3 8" id="KW-0479">Metal-binding</keyword>
<evidence type="ECO:0000313" key="18">
    <source>
        <dbReference type="Proteomes" id="UP000295758"/>
    </source>
</evidence>
<comment type="similarity">
    <text evidence="8">Belongs to the P-Pant transferase superfamily. AcpS family.</text>
</comment>
<reference evidence="12 15" key="2">
    <citation type="submission" date="2016-10" db="EMBL/GenBank/DDBJ databases">
        <authorList>
            <person name="de Groot N.N."/>
        </authorList>
    </citation>
    <scope>NUCLEOTIDE SEQUENCE [LARGE SCALE GENOMIC DNA]</scope>
    <source>
        <strain evidence="12 15">WG7</strain>
    </source>
</reference>
<dbReference type="Proteomes" id="UP000295472">
    <property type="component" value="Unassembled WGS sequence"/>
</dbReference>
<dbReference type="Pfam" id="PF01648">
    <property type="entry name" value="ACPS"/>
    <property type="match status" value="1"/>
</dbReference>
<dbReference type="InterPro" id="IPR037143">
    <property type="entry name" value="4-PPantetheinyl_Trfase_dom_sf"/>
</dbReference>
<keyword evidence="8" id="KW-0963">Cytoplasm</keyword>
<dbReference type="EC" id="2.7.8.7" evidence="8"/>
<dbReference type="InterPro" id="IPR004568">
    <property type="entry name" value="Ppantetheine-prot_Trfase_dom"/>
</dbReference>
<dbReference type="GO" id="GO:0006633">
    <property type="term" value="P:fatty acid biosynthetic process"/>
    <property type="evidence" value="ECO:0007669"/>
    <property type="project" value="UniProtKB-UniRule"/>
</dbReference>
<dbReference type="OrthoDB" id="517356at2"/>
<evidence type="ECO:0000256" key="4">
    <source>
        <dbReference type="ARBA" id="ARBA00022832"/>
    </source>
</evidence>
<comment type="function">
    <text evidence="8">Transfers the 4'-phosphopantetheine moiety from coenzyme A to a Ser of acyl-carrier-protein.</text>
</comment>
<keyword evidence="5 8" id="KW-0460">Magnesium</keyword>
<reference evidence="13 18" key="3">
    <citation type="submission" date="2019-03" db="EMBL/GenBank/DDBJ databases">
        <title>Deep subsurface shale carbon reservoir microbial communities from Ohio and West Virginia, USA.</title>
        <authorList>
            <person name="Wrighton K."/>
        </authorList>
    </citation>
    <scope>NUCLEOTIDE SEQUENCE [LARGE SCALE GENOMIC DNA]</scope>
    <source>
        <strain evidence="13 18">UTICA-S4D12</strain>
    </source>
</reference>
<dbReference type="EMBL" id="FMYT01000016">
    <property type="protein sequence ID" value="SDC86262.1"/>
    <property type="molecule type" value="Genomic_DNA"/>
</dbReference>
<feature type="binding site" evidence="8">
    <location>
        <position position="8"/>
    </location>
    <ligand>
        <name>Mg(2+)</name>
        <dbReference type="ChEBI" id="CHEBI:18420"/>
    </ligand>
</feature>
<dbReference type="EMBL" id="QICM01000021">
    <property type="protein sequence ID" value="PXV63879.1"/>
    <property type="molecule type" value="Genomic_DNA"/>
</dbReference>
<proteinExistence type="inferred from homology"/>